<evidence type="ECO:0000259" key="6">
    <source>
        <dbReference type="SMART" id="SM00872"/>
    </source>
</evidence>
<dbReference type="InterPro" id="IPR000602">
    <property type="entry name" value="Glyco_hydro_38_N"/>
</dbReference>
<dbReference type="SUPFAM" id="SSF74650">
    <property type="entry name" value="Galactose mutarotase-like"/>
    <property type="match status" value="1"/>
</dbReference>
<dbReference type="GO" id="GO:0030246">
    <property type="term" value="F:carbohydrate binding"/>
    <property type="evidence" value="ECO:0007669"/>
    <property type="project" value="InterPro"/>
</dbReference>
<dbReference type="InterPro" id="IPR015341">
    <property type="entry name" value="Glyco_hydro_38_cen"/>
</dbReference>
<feature type="region of interest" description="Disordered" evidence="5">
    <location>
        <begin position="38"/>
        <end position="60"/>
    </location>
</feature>
<dbReference type="AlphaFoldDB" id="H8H0E1"/>
<geneLocation type="plasmid" evidence="7 8">
    <name>P1</name>
</geneLocation>
<comment type="similarity">
    <text evidence="1">Belongs to the glycosyl hydrolase 38 family.</text>
</comment>
<keyword evidence="7" id="KW-0614">Plasmid</keyword>
<dbReference type="InterPro" id="IPR011013">
    <property type="entry name" value="Gal_mutarotase_sf_dom"/>
</dbReference>
<protein>
    <submittedName>
        <fullName evidence="7">Glycoside hydrolase family 38</fullName>
    </submittedName>
</protein>
<dbReference type="Pfam" id="PF01074">
    <property type="entry name" value="Glyco_hydro_38N"/>
    <property type="match status" value="1"/>
</dbReference>
<feature type="domain" description="Glycoside hydrolase family 38 central" evidence="6">
    <location>
        <begin position="558"/>
        <end position="631"/>
    </location>
</feature>
<dbReference type="Gene3D" id="2.70.98.30">
    <property type="entry name" value="Golgi alpha-mannosidase II, domain 4"/>
    <property type="match status" value="1"/>
</dbReference>
<accession>H8H0E1</accession>
<keyword evidence="4" id="KW-0326">Glycosidase</keyword>
<dbReference type="Gene3D" id="2.60.40.2220">
    <property type="match status" value="1"/>
</dbReference>
<dbReference type="SUPFAM" id="SSF88713">
    <property type="entry name" value="Glycoside hydrolase/deacetylase"/>
    <property type="match status" value="1"/>
</dbReference>
<dbReference type="InterPro" id="IPR011330">
    <property type="entry name" value="Glyco_hydro/deAcase_b/a-brl"/>
</dbReference>
<name>H8H0E1_DEIGI</name>
<dbReference type="PANTHER" id="PTHR46017:SF1">
    <property type="entry name" value="ALPHA-MANNOSIDASE 2C1"/>
    <property type="match status" value="1"/>
</dbReference>
<keyword evidence="2" id="KW-0479">Metal-binding</keyword>
<keyword evidence="3 7" id="KW-0378">Hydrolase</keyword>
<dbReference type="HOGENOM" id="CLU_003442_1_0_0"/>
<dbReference type="KEGG" id="dgo:DGo_PA0307"/>
<dbReference type="Gene3D" id="3.20.110.10">
    <property type="entry name" value="Glycoside hydrolase 38, N terminal domain"/>
    <property type="match status" value="1"/>
</dbReference>
<dbReference type="OrthoDB" id="9772207at2"/>
<dbReference type="InterPro" id="IPR027291">
    <property type="entry name" value="Glyco_hydro_38_N_sf"/>
</dbReference>
<gene>
    <name evidence="7" type="primary">ams</name>
    <name evidence="7" type="ordered locus">DGo_PA0307</name>
</gene>
<dbReference type="GO" id="GO:0009313">
    <property type="term" value="P:oligosaccharide catabolic process"/>
    <property type="evidence" value="ECO:0007669"/>
    <property type="project" value="TreeGrafter"/>
</dbReference>
<evidence type="ECO:0000313" key="8">
    <source>
        <dbReference type="Proteomes" id="UP000007575"/>
    </source>
</evidence>
<dbReference type="InterPro" id="IPR037094">
    <property type="entry name" value="Glyco_hydro_38_cen_sf"/>
</dbReference>
<dbReference type="Proteomes" id="UP000007575">
    <property type="component" value="Plasmid P1"/>
</dbReference>
<evidence type="ECO:0000256" key="3">
    <source>
        <dbReference type="ARBA" id="ARBA00022801"/>
    </source>
</evidence>
<dbReference type="PANTHER" id="PTHR46017">
    <property type="entry name" value="ALPHA-MANNOSIDASE 2C1"/>
    <property type="match status" value="1"/>
</dbReference>
<evidence type="ECO:0000256" key="2">
    <source>
        <dbReference type="ARBA" id="ARBA00022723"/>
    </source>
</evidence>
<dbReference type="RefSeq" id="WP_014695711.1">
    <property type="nucleotide sequence ID" value="NC_017805.1"/>
</dbReference>
<dbReference type="CDD" id="cd10789">
    <property type="entry name" value="GH38N_AMII_ER_cytosolic"/>
    <property type="match status" value="1"/>
</dbReference>
<reference evidence="7 8" key="1">
    <citation type="journal article" date="2012" name="PLoS ONE">
        <title>Genome sequence and transcriptome analysis of the radioresistant bacterium Deinococcus gobiensis: insights into the extreme environmental adaptations.</title>
        <authorList>
            <person name="Yuan M."/>
            <person name="Chen M."/>
            <person name="Zhang W."/>
            <person name="Lu W."/>
            <person name="Wang J."/>
            <person name="Yang M."/>
            <person name="Zhao P."/>
            <person name="Tang R."/>
            <person name="Li X."/>
            <person name="Hao Y."/>
            <person name="Zhou Z."/>
            <person name="Zhan Y."/>
            <person name="Yu H."/>
            <person name="Teng C."/>
            <person name="Yan Y."/>
            <person name="Ping S."/>
            <person name="Wang Y."/>
            <person name="Lin M."/>
        </authorList>
    </citation>
    <scope>NUCLEOTIDE SEQUENCE [LARGE SCALE GENOMIC DNA]</scope>
    <source>
        <strain evidence="8">DSM 21396 / JCM 16679 / CGMCC 1.7299 / I-0</strain>
        <plasmid evidence="7">P1</plasmid>
    </source>
</reference>
<dbReference type="SUPFAM" id="SSF88688">
    <property type="entry name" value="Families 57/38 glycoside transferase middle domain"/>
    <property type="match status" value="1"/>
</dbReference>
<dbReference type="PATRIC" id="fig|745776.4.peg.3341"/>
<evidence type="ECO:0000256" key="1">
    <source>
        <dbReference type="ARBA" id="ARBA00009792"/>
    </source>
</evidence>
<dbReference type="InterPro" id="IPR028995">
    <property type="entry name" value="Glyco_hydro_57/38_cen_sf"/>
</dbReference>
<dbReference type="EMBL" id="CP002192">
    <property type="protein sequence ID" value="AFD27193.1"/>
    <property type="molecule type" value="Genomic_DNA"/>
</dbReference>
<dbReference type="GO" id="GO:0006013">
    <property type="term" value="P:mannose metabolic process"/>
    <property type="evidence" value="ECO:0007669"/>
    <property type="project" value="InterPro"/>
</dbReference>
<evidence type="ECO:0000256" key="5">
    <source>
        <dbReference type="SAM" id="MobiDB-lite"/>
    </source>
</evidence>
<dbReference type="Pfam" id="PF07748">
    <property type="entry name" value="Glyco_hydro_38C"/>
    <property type="match status" value="1"/>
</dbReference>
<proteinExistence type="inferred from homology"/>
<dbReference type="GO" id="GO:0004559">
    <property type="term" value="F:alpha-mannosidase activity"/>
    <property type="evidence" value="ECO:0007669"/>
    <property type="project" value="InterPro"/>
</dbReference>
<dbReference type="GO" id="GO:0046872">
    <property type="term" value="F:metal ion binding"/>
    <property type="evidence" value="ECO:0007669"/>
    <property type="project" value="UniProtKB-KW"/>
</dbReference>
<dbReference type="Gene3D" id="1.20.1270.50">
    <property type="entry name" value="Glycoside hydrolase family 38, central domain"/>
    <property type="match status" value="1"/>
</dbReference>
<keyword evidence="8" id="KW-1185">Reference proteome</keyword>
<organism evidence="7 8">
    <name type="scientific">Deinococcus gobiensis (strain DSM 21396 / JCM 16679 / CGMCC 1.7299 / I-0)</name>
    <dbReference type="NCBI Taxonomy" id="745776"/>
    <lineage>
        <taxon>Bacteria</taxon>
        <taxon>Thermotogati</taxon>
        <taxon>Deinococcota</taxon>
        <taxon>Deinococci</taxon>
        <taxon>Deinococcales</taxon>
        <taxon>Deinococcaceae</taxon>
        <taxon>Deinococcus</taxon>
    </lineage>
</organism>
<dbReference type="SMART" id="SM00872">
    <property type="entry name" value="Alpha-mann_mid"/>
    <property type="match status" value="1"/>
</dbReference>
<dbReference type="InterPro" id="IPR011682">
    <property type="entry name" value="Glyco_hydro_38_C"/>
</dbReference>
<dbReference type="Pfam" id="PF17677">
    <property type="entry name" value="Glyco_hydro38C2"/>
    <property type="match status" value="1"/>
</dbReference>
<dbReference type="InterPro" id="IPR041147">
    <property type="entry name" value="GH38_C"/>
</dbReference>
<evidence type="ECO:0000313" key="7">
    <source>
        <dbReference type="EMBL" id="AFD27193.1"/>
    </source>
</evidence>
<sequence length="1075" mass="117158">MTLSRLERRLRELEGHLGRLGAWRDDRAVTLPDWTFQAPGRPGVSLQEGQPWPEGPGTLQDQPVRLRCDWTVTPDWEGLPLELLLDVGGEALLTASLDGEVAYRGGLNPYHRRAPLTPSARAGQRLSIEIEAVPRGLFGSPVPRPHLERARVCAPQPQVGALLDDLTVTAAAVRTLGRGALEGGHDLAGQGYGAEIAARLLNLTDEVVGALAWPSGATGHLARLHDMGGGEAFTQGIWSLPRELPAAAPLSPELAARADEARTRLRAGLAHLRAEYPPRGQLALTGHAHLDLGWLWPVHETRRKGVRTLNTVAELMDRYPDFTFNQSSAQLYAWIEQDDPELFKKITRRVAEGRFEPVGGMWVEPDCQMSGGEALARHLLYGQGYFREKFGRTCEVAWLPDTFGFTPALPQLLAQGGVTGFFTTKLNWNEETRFPHDLFLWEGLDGTRIPAHSLNNPGGSRPGLGGYNGDIQPSDLLGTWKNFSGKAAPGWNEQAPVSLFTFGYGDGGGGPSAPMLEAYDLLRDFPGLPALHMTRVDDLFRQLPQEGLPVWAGELYLQLHRGTLTSQARVKHLNRQAEHRLLEAEALCALSGAQAQPELAELWKTTLLNQFHDILPGSSIHEVYGDTVPELEGVAARAAELARSCWTPEADTWTVANPLPWPRPLSVLLPDDAGHLTADDAPLPAQAVEGGLLVHAPEVLVPALGTLTLRRSDVATPAPLPTPVEVRQDAGSTVLDNGLLRAEIGGDGTLRRLSDLRAGREVLGPQGHVLRAYPDLPYAWDAWDVARDVGAAHTEVLDGPCTVRVVEDGPLRGTVEVTRTWRESRVTQTFRLCAGMERLEVTLDLDWQERHTLLRAESDLNVRTHEAWAETALGAQPRPTHRNTPDDAAHFEISAHRWMDLSEPGYGVSLLNGGRYGHSVRGGLLALSVVRGPMWPDPQADLGAHHLTYALYPHAGDWRAARTPAQALDLNSPLLAHAGHLALRPAPQLGGLPLMPSALKRSEDGRGLILRVYEPAGQRGEATVDLAGYAGARRVNLLEDALPGEPGDRLEGGVLHLQVRPFEVISLRLELEDTP</sequence>
<evidence type="ECO:0000256" key="4">
    <source>
        <dbReference type="ARBA" id="ARBA00023295"/>
    </source>
</evidence>
<dbReference type="Pfam" id="PF09261">
    <property type="entry name" value="Alpha-mann_mid"/>
    <property type="match status" value="1"/>
</dbReference>